<dbReference type="Proteomes" id="UP000295132">
    <property type="component" value="Unassembled WGS sequence"/>
</dbReference>
<evidence type="ECO:0000313" key="2">
    <source>
        <dbReference type="Proteomes" id="UP000295132"/>
    </source>
</evidence>
<dbReference type="AlphaFoldDB" id="A0A4R5VGP2"/>
<dbReference type="EMBL" id="SMYO01000087">
    <property type="protein sequence ID" value="TDK52650.1"/>
    <property type="molecule type" value="Genomic_DNA"/>
</dbReference>
<accession>A0A4R5VGP2</accession>
<comment type="caution">
    <text evidence="1">The sequence shown here is derived from an EMBL/GenBank/DDBJ whole genome shotgun (WGS) entry which is preliminary data.</text>
</comment>
<protein>
    <submittedName>
        <fullName evidence="1">DUF4279 domain-containing protein</fullName>
    </submittedName>
</protein>
<name>A0A4R5VGP2_9BACI</name>
<proteinExistence type="predicted"/>
<organism evidence="1 2">
    <name type="scientific">Bacillus salipaludis</name>
    <dbReference type="NCBI Taxonomy" id="2547811"/>
    <lineage>
        <taxon>Bacteria</taxon>
        <taxon>Bacillati</taxon>
        <taxon>Bacillota</taxon>
        <taxon>Bacilli</taxon>
        <taxon>Bacillales</taxon>
        <taxon>Bacillaceae</taxon>
        <taxon>Bacillus</taxon>
    </lineage>
</organism>
<reference evidence="1 2" key="1">
    <citation type="submission" date="2019-03" db="EMBL/GenBank/DDBJ databases">
        <title>Bacillus niacini sp. nov. a Nicotinate-Metabolizing Mesophile Isolated from Soil.</title>
        <authorList>
            <person name="Zhang G."/>
        </authorList>
    </citation>
    <scope>NUCLEOTIDE SEQUENCE [LARGE SCALE GENOMIC DNA]</scope>
    <source>
        <strain evidence="1 2">WN066</strain>
    </source>
</reference>
<dbReference type="Pfam" id="PF14106">
    <property type="entry name" value="DUF4279"/>
    <property type="match status" value="1"/>
</dbReference>
<gene>
    <name evidence="1" type="ORF">E2K98_30440</name>
</gene>
<evidence type="ECO:0000313" key="1">
    <source>
        <dbReference type="EMBL" id="TDK52650.1"/>
    </source>
</evidence>
<sequence length="140" mass="16056">MCLGMEESFVAGSFSFIIRGVDLVPDEITKKLNLKPSSVKRKGELLTKEIKMKDSYWSYQMKFKNNEELNQVLGEFLDTLLPYKAFISEIAEIYDAYIYFGLSSNLGQLGFELHPETLQALADLNIRFEVHIISYGEVEN</sequence>
<dbReference type="InterPro" id="IPR025459">
    <property type="entry name" value="DUF4279"/>
</dbReference>